<comment type="caution">
    <text evidence="1">The sequence shown here is derived from an EMBL/GenBank/DDBJ whole genome shotgun (WGS) entry which is preliminary data.</text>
</comment>
<reference evidence="1 2" key="1">
    <citation type="journal article" date="2014" name="Genome Announc.">
        <title>Genome Sequence of Youngiibacter fragilis, the Type Strain of the Genus Youngiibacter.</title>
        <authorList>
            <person name="Wawrik C.B."/>
            <person name="Callaghan A.V."/>
            <person name="Stamps B.W."/>
            <person name="Wawrik B."/>
        </authorList>
    </citation>
    <scope>NUCLEOTIDE SEQUENCE [LARGE SCALE GENOMIC DNA]</scope>
    <source>
        <strain evidence="1 2">232.1</strain>
    </source>
</reference>
<gene>
    <name evidence="1" type="ORF">T472_0219725</name>
</gene>
<evidence type="ECO:0000313" key="2">
    <source>
        <dbReference type="Proteomes" id="UP000017747"/>
    </source>
</evidence>
<sequence length="76" mass="8410">MLLSLIDEVGMTDLETYKKGNIDKKFFSKIRNTKCYNPSKNTATSFVLPLELNLTKSLTCLERPASRIHAAAGSSS</sequence>
<dbReference type="STRING" id="994573.T472_0219725"/>
<evidence type="ECO:0000313" key="1">
    <source>
        <dbReference type="EMBL" id="ETA78930.1"/>
    </source>
</evidence>
<dbReference type="Proteomes" id="UP000017747">
    <property type="component" value="Unassembled WGS sequence"/>
</dbReference>
<name>V7HY77_9CLOT</name>
<proteinExistence type="predicted"/>
<dbReference type="eggNOG" id="COG2110">
    <property type="taxonomic scope" value="Bacteria"/>
</dbReference>
<keyword evidence="2" id="KW-1185">Reference proteome</keyword>
<organism evidence="1 2">
    <name type="scientific">Youngiibacter fragilis 232.1</name>
    <dbReference type="NCBI Taxonomy" id="994573"/>
    <lineage>
        <taxon>Bacteria</taxon>
        <taxon>Bacillati</taxon>
        <taxon>Bacillota</taxon>
        <taxon>Clostridia</taxon>
        <taxon>Eubacteriales</taxon>
        <taxon>Clostridiaceae</taxon>
        <taxon>Youngiibacter</taxon>
    </lineage>
</organism>
<dbReference type="AlphaFoldDB" id="V7HY77"/>
<protein>
    <submittedName>
        <fullName evidence="1">Uncharacterized protein</fullName>
    </submittedName>
</protein>
<dbReference type="EMBL" id="AXUN02000239">
    <property type="protein sequence ID" value="ETA78930.1"/>
    <property type="molecule type" value="Genomic_DNA"/>
</dbReference>
<accession>V7HY77</accession>